<dbReference type="Gene3D" id="3.30.450.20">
    <property type="entry name" value="PAS domain"/>
    <property type="match status" value="1"/>
</dbReference>
<feature type="domain" description="PAS" evidence="19">
    <location>
        <begin position="518"/>
        <end position="586"/>
    </location>
</feature>
<dbReference type="NCBIfam" id="TIGR00229">
    <property type="entry name" value="sensory_box"/>
    <property type="match status" value="1"/>
</dbReference>
<evidence type="ECO:0000256" key="7">
    <source>
        <dbReference type="ARBA" id="ARBA00022692"/>
    </source>
</evidence>
<keyword evidence="10" id="KW-0067">ATP-binding</keyword>
<dbReference type="Gene3D" id="1.10.287.130">
    <property type="match status" value="1"/>
</dbReference>
<dbReference type="SMART" id="SM00091">
    <property type="entry name" value="PAS"/>
    <property type="match status" value="1"/>
</dbReference>
<comment type="caution">
    <text evidence="21">The sequence shown here is derived from an EMBL/GenBank/DDBJ whole genome shotgun (WGS) entry which is preliminary data.</text>
</comment>
<dbReference type="EMBL" id="AGIZ01000001">
    <property type="protein sequence ID" value="EHC19227.1"/>
    <property type="molecule type" value="Genomic_DNA"/>
</dbReference>
<dbReference type="FunFam" id="3.30.565.10:FF:000006">
    <property type="entry name" value="Sensor histidine kinase WalK"/>
    <property type="match status" value="1"/>
</dbReference>
<evidence type="ECO:0000256" key="6">
    <source>
        <dbReference type="ARBA" id="ARBA00022679"/>
    </source>
</evidence>
<evidence type="ECO:0000256" key="13">
    <source>
        <dbReference type="ARBA" id="ARBA00023136"/>
    </source>
</evidence>
<keyword evidence="13" id="KW-0472">Membrane</keyword>
<evidence type="ECO:0000256" key="3">
    <source>
        <dbReference type="ARBA" id="ARBA00006402"/>
    </source>
</evidence>
<dbReference type="SMART" id="SM00065">
    <property type="entry name" value="GAF"/>
    <property type="match status" value="2"/>
</dbReference>
<keyword evidence="15" id="KW-0175">Coiled coil</keyword>
<feature type="domain" description="Phytochrome chromophore attachment site" evidence="17">
    <location>
        <begin position="41"/>
        <end position="200"/>
    </location>
</feature>
<dbReference type="Pfam" id="PF01590">
    <property type="entry name" value="GAF"/>
    <property type="match status" value="1"/>
</dbReference>
<comment type="subcellular location">
    <subcellularLocation>
        <location evidence="2">Membrane</location>
        <topology evidence="2">Multi-pass membrane protein</topology>
    </subcellularLocation>
</comment>
<evidence type="ECO:0000256" key="10">
    <source>
        <dbReference type="ARBA" id="ARBA00022840"/>
    </source>
</evidence>
<dbReference type="RefSeq" id="WP_009453706.1">
    <property type="nucleotide sequence ID" value="NZ_AGIZ01000001.1"/>
</dbReference>
<dbReference type="InterPro" id="IPR004358">
    <property type="entry name" value="Sig_transdc_His_kin-like_C"/>
</dbReference>
<dbReference type="PRINTS" id="PR00344">
    <property type="entry name" value="BCTRLSENSOR"/>
</dbReference>
<keyword evidence="7" id="KW-0812">Transmembrane</keyword>
<dbReference type="InterPro" id="IPR003661">
    <property type="entry name" value="HisK_dim/P_dom"/>
</dbReference>
<dbReference type="SMART" id="SM00387">
    <property type="entry name" value="HATPase_c"/>
    <property type="match status" value="1"/>
</dbReference>
<evidence type="ECO:0000256" key="4">
    <source>
        <dbReference type="ARBA" id="ARBA00012438"/>
    </source>
</evidence>
<dbReference type="PROSITE" id="PS50109">
    <property type="entry name" value="HIS_KIN"/>
    <property type="match status" value="1"/>
</dbReference>
<evidence type="ECO:0000256" key="9">
    <source>
        <dbReference type="ARBA" id="ARBA00022777"/>
    </source>
</evidence>
<dbReference type="GO" id="GO:0030295">
    <property type="term" value="F:protein kinase activator activity"/>
    <property type="evidence" value="ECO:0007669"/>
    <property type="project" value="TreeGrafter"/>
</dbReference>
<dbReference type="GO" id="GO:0009584">
    <property type="term" value="P:detection of visible light"/>
    <property type="evidence" value="ECO:0007669"/>
    <property type="project" value="InterPro"/>
</dbReference>
<dbReference type="SUPFAM" id="SSF55785">
    <property type="entry name" value="PYP-like sensor domain (PAS domain)"/>
    <property type="match status" value="1"/>
</dbReference>
<evidence type="ECO:0000259" key="20">
    <source>
        <dbReference type="PROSITE" id="PS50113"/>
    </source>
</evidence>
<feature type="domain" description="PAC" evidence="20">
    <location>
        <begin position="590"/>
        <end position="641"/>
    </location>
</feature>
<evidence type="ECO:0000256" key="15">
    <source>
        <dbReference type="SAM" id="Coils"/>
    </source>
</evidence>
<dbReference type="PANTHER" id="PTHR42878">
    <property type="entry name" value="TWO-COMPONENT HISTIDINE KINASE"/>
    <property type="match status" value="1"/>
</dbReference>
<keyword evidence="11" id="KW-1133">Transmembrane helix</keyword>
<dbReference type="PATRIC" id="fig|741277.3.peg.51"/>
<name>G6FME7_9CYAN</name>
<comment type="catalytic activity">
    <reaction evidence="1">
        <text>ATP + protein L-histidine = ADP + protein N-phospho-L-histidine.</text>
        <dbReference type="EC" id="2.7.13.3"/>
    </reaction>
</comment>
<dbReference type="CDD" id="cd00082">
    <property type="entry name" value="HisKA"/>
    <property type="match status" value="1"/>
</dbReference>
<dbReference type="GO" id="GO:0005524">
    <property type="term" value="F:ATP binding"/>
    <property type="evidence" value="ECO:0007669"/>
    <property type="project" value="UniProtKB-KW"/>
</dbReference>
<dbReference type="Pfam" id="PF13426">
    <property type="entry name" value="PAS_9"/>
    <property type="match status" value="1"/>
</dbReference>
<evidence type="ECO:0000256" key="2">
    <source>
        <dbReference type="ARBA" id="ARBA00004141"/>
    </source>
</evidence>
<dbReference type="GO" id="GO:0000156">
    <property type="term" value="F:phosphorelay response regulator activity"/>
    <property type="evidence" value="ECO:0007669"/>
    <property type="project" value="TreeGrafter"/>
</dbReference>
<protein>
    <recommendedName>
        <fullName evidence="4">histidine kinase</fullName>
        <ecNumber evidence="4">2.7.13.3</ecNumber>
    </recommendedName>
</protein>
<keyword evidence="6" id="KW-0808">Transferase</keyword>
<keyword evidence="8" id="KW-0547">Nucleotide-binding</keyword>
<dbReference type="GO" id="GO:0016020">
    <property type="term" value="C:membrane"/>
    <property type="evidence" value="ECO:0007669"/>
    <property type="project" value="UniProtKB-SubCell"/>
</dbReference>
<dbReference type="InterPro" id="IPR003594">
    <property type="entry name" value="HATPase_dom"/>
</dbReference>
<dbReference type="Gene3D" id="3.30.450.40">
    <property type="match status" value="2"/>
</dbReference>
<dbReference type="InterPro" id="IPR000014">
    <property type="entry name" value="PAS"/>
</dbReference>
<evidence type="ECO:0000256" key="11">
    <source>
        <dbReference type="ARBA" id="ARBA00022989"/>
    </source>
</evidence>
<evidence type="ECO:0000259" key="18">
    <source>
        <dbReference type="PROSITE" id="PS50109"/>
    </source>
</evidence>
<dbReference type="InterPro" id="IPR035965">
    <property type="entry name" value="PAS-like_dom_sf"/>
</dbReference>
<comment type="similarity">
    <text evidence="3">In the N-terminal section; belongs to the phytochrome family.</text>
</comment>
<dbReference type="PROSITE" id="PS50113">
    <property type="entry name" value="PAC"/>
    <property type="match status" value="1"/>
</dbReference>
<dbReference type="InterPro" id="IPR001610">
    <property type="entry name" value="PAC"/>
</dbReference>
<dbReference type="Gene3D" id="3.30.565.10">
    <property type="entry name" value="Histidine kinase-like ATPase, C-terminal domain"/>
    <property type="match status" value="1"/>
</dbReference>
<dbReference type="CDD" id="cd00130">
    <property type="entry name" value="PAS"/>
    <property type="match status" value="1"/>
</dbReference>
<dbReference type="AlphaFoldDB" id="G6FME7"/>
<dbReference type="InterPro" id="IPR050351">
    <property type="entry name" value="BphY/WalK/GraS-like"/>
</dbReference>
<keyword evidence="12" id="KW-0902">Two-component regulatory system</keyword>
<evidence type="ECO:0000259" key="17">
    <source>
        <dbReference type="PROSITE" id="PS50046"/>
    </source>
</evidence>
<dbReference type="InterPro" id="IPR000700">
    <property type="entry name" value="PAS-assoc_C"/>
</dbReference>
<dbReference type="Proteomes" id="UP000004344">
    <property type="component" value="Unassembled WGS sequence"/>
</dbReference>
<evidence type="ECO:0000259" key="19">
    <source>
        <dbReference type="PROSITE" id="PS50112"/>
    </source>
</evidence>
<dbReference type="FunFam" id="1.10.287.130:FF:000001">
    <property type="entry name" value="Two-component sensor histidine kinase"/>
    <property type="match status" value="1"/>
</dbReference>
<keyword evidence="5" id="KW-0597">Phosphoprotein</keyword>
<dbReference type="GO" id="GO:0000155">
    <property type="term" value="F:phosphorelay sensor kinase activity"/>
    <property type="evidence" value="ECO:0007669"/>
    <property type="project" value="InterPro"/>
</dbReference>
<dbReference type="SMART" id="SM00388">
    <property type="entry name" value="HisKA"/>
    <property type="match status" value="1"/>
</dbReference>
<dbReference type="Pfam" id="PF00360">
    <property type="entry name" value="PHY"/>
    <property type="match status" value="1"/>
</dbReference>
<dbReference type="GO" id="GO:0007234">
    <property type="term" value="P:osmosensory signaling via phosphorelay pathway"/>
    <property type="evidence" value="ECO:0007669"/>
    <property type="project" value="TreeGrafter"/>
</dbReference>
<dbReference type="InterPro" id="IPR036890">
    <property type="entry name" value="HATPase_C_sf"/>
</dbReference>
<evidence type="ECO:0000256" key="14">
    <source>
        <dbReference type="ARBA" id="ARBA00055745"/>
    </source>
</evidence>
<dbReference type="GO" id="GO:0006355">
    <property type="term" value="P:regulation of DNA-templated transcription"/>
    <property type="evidence" value="ECO:0007669"/>
    <property type="project" value="InterPro"/>
</dbReference>
<dbReference type="InterPro" id="IPR005467">
    <property type="entry name" value="His_kinase_dom"/>
</dbReference>
<dbReference type="SUPFAM" id="SSF55781">
    <property type="entry name" value="GAF domain-like"/>
    <property type="match status" value="2"/>
</dbReference>
<evidence type="ECO:0000313" key="21">
    <source>
        <dbReference type="EMBL" id="EHC19227.1"/>
    </source>
</evidence>
<dbReference type="Pfam" id="PF02518">
    <property type="entry name" value="HATPase_c"/>
    <property type="match status" value="1"/>
</dbReference>
<dbReference type="SUPFAM" id="SSF47384">
    <property type="entry name" value="Homodimeric domain of signal transducing histidine kinase"/>
    <property type="match status" value="1"/>
</dbReference>
<reference evidence="21 22" key="1">
    <citation type="submission" date="2011-09" db="EMBL/GenBank/DDBJ databases">
        <title>The draft genome of Fischerella sp. JSC-11.</title>
        <authorList>
            <consortium name="US DOE Joint Genome Institute (JGI-PGF)"/>
            <person name="Lucas S."/>
            <person name="Han J."/>
            <person name="Lapidus A."/>
            <person name="Cheng J.-F."/>
            <person name="Goodwin L."/>
            <person name="Pitluck S."/>
            <person name="Peters L."/>
            <person name="Land M.L."/>
            <person name="Hauser L."/>
            <person name="Sarkisova S."/>
            <person name="Bryant D.A."/>
            <person name="Brown I."/>
            <person name="Woyke T.J."/>
        </authorList>
    </citation>
    <scope>NUCLEOTIDE SEQUENCE [LARGE SCALE GENOMIC DNA]</scope>
    <source>
        <strain evidence="21 22">JSC-11</strain>
    </source>
</reference>
<dbReference type="PROSITE" id="PS50112">
    <property type="entry name" value="PAS"/>
    <property type="match status" value="1"/>
</dbReference>
<proteinExistence type="inferred from homology"/>
<dbReference type="PROSITE" id="PS50046">
    <property type="entry name" value="PHYTOCHROME_2"/>
    <property type="match status" value="1"/>
</dbReference>
<dbReference type="InterPro" id="IPR013515">
    <property type="entry name" value="Phytochrome_cen-reg"/>
</dbReference>
<evidence type="ECO:0000256" key="8">
    <source>
        <dbReference type="ARBA" id="ARBA00022741"/>
    </source>
</evidence>
<dbReference type="SUPFAM" id="SSF55874">
    <property type="entry name" value="ATPase domain of HSP90 chaperone/DNA topoisomerase II/histidine kinase"/>
    <property type="match status" value="1"/>
</dbReference>
<sequence>MPSNNPHSKALNQTNTAGEKQITSLEVLLHRIMNRIRQSLELPAILSITVAEIRGFLETDRVKIYRFDTDGSGEVVAESVDKERLPSLLGQHFPAQDIPSEARELFLLARQRSIVDVGTQQIGLSPAPEADESIELKNDIRFRSVDPCHVEYLTSMGVQSSLVVPILHREQLWGLLVSHHSLPRQITEQELQVVQLVADQLSIAIAQSTLLEQSRLQAQQEATINRVAKLLHSMTQMQVQQALELTVSALQGAGGRICITPQNPAEEAQLFTTGKQPDTRQGRQGGKRGKRGQGGVINSSFSPLEEHPSWREWLRMETTVVEESPVWVVNDLYQAALQSDLAQAFLKSGIRTLLIVRLQYRQQILGYLSIFRNEIDVETIWARRPDRDDERHLSPIKSFEVWRELKRGQVQEWKTTEIELAQALASHFAIAIHQYQLYQQVNALNANLQCDIEERKQAEKKICALNAELEQRVQERTAELRRANRRLLEEINERERALRDRKQTQASLERLSRQSELILNSAGEGIYGLNCQGKITFVNPAAARMLGYGVKELINQFMHEVVKHSKPDGVRYFLEDNPIYATLQNGTVQHVTDDIFYRRDGSKFPVEYVSTPIREQKKIVGAVVIFKDITERQIIERMKDEFVSVVSHELRTPLTSIRSALGLLARGSLNNQPEKSQRMLEIAFDNTNRLVRLINDILDIERINSGKVTMHKQICNVTDLMIQAVDEMRAMAEKAEIQLELTPASVQLWADPDRIIQTITNLLSNAIKFSPPGSTVWLSVELQQEGKVRKADCVEKNKFTTSPTSYLLFQIKDQGRGIPEDKLETIFDRFQQVDASNSRHQGGTGLGLAICRSIVQQHGGKIWAESILGKGSTFYFMLPISQ</sequence>
<dbReference type="InterPro" id="IPR036097">
    <property type="entry name" value="HisK_dim/P_sf"/>
</dbReference>
<evidence type="ECO:0000256" key="5">
    <source>
        <dbReference type="ARBA" id="ARBA00022553"/>
    </source>
</evidence>
<dbReference type="EC" id="2.7.13.3" evidence="4"/>
<dbReference type="CDD" id="cd16922">
    <property type="entry name" value="HATPase_EvgS-ArcB-TorS-like"/>
    <property type="match status" value="1"/>
</dbReference>
<evidence type="ECO:0000313" key="22">
    <source>
        <dbReference type="Proteomes" id="UP000004344"/>
    </source>
</evidence>
<gene>
    <name evidence="21" type="ORF">FJSC11DRAFT_0044</name>
</gene>
<dbReference type="Pfam" id="PF00512">
    <property type="entry name" value="HisKA"/>
    <property type="match status" value="1"/>
</dbReference>
<dbReference type="InterPro" id="IPR016132">
    <property type="entry name" value="Phyto_chromo_attachment"/>
</dbReference>
<organism evidence="21 22">
    <name type="scientific">Fischerella thermalis JSC-11</name>
    <dbReference type="NCBI Taxonomy" id="741277"/>
    <lineage>
        <taxon>Bacteria</taxon>
        <taxon>Bacillati</taxon>
        <taxon>Cyanobacteriota</taxon>
        <taxon>Cyanophyceae</taxon>
        <taxon>Nostocales</taxon>
        <taxon>Hapalosiphonaceae</taxon>
        <taxon>Fischerella</taxon>
    </lineage>
</organism>
<keyword evidence="9 21" id="KW-0418">Kinase</keyword>
<comment type="function">
    <text evidence="14">Photoreceptor which exists in two forms that are reversibly interconvertible by light: the R form that absorbs maximally in the red region of the spectrum and the FR form that absorbs maximally in the far-red region.</text>
</comment>
<evidence type="ECO:0000256" key="12">
    <source>
        <dbReference type="ARBA" id="ARBA00023012"/>
    </source>
</evidence>
<feature type="region of interest" description="Disordered" evidence="16">
    <location>
        <begin position="273"/>
        <end position="300"/>
    </location>
</feature>
<feature type="coiled-coil region" evidence="15">
    <location>
        <begin position="441"/>
        <end position="514"/>
    </location>
</feature>
<dbReference type="InterPro" id="IPR003018">
    <property type="entry name" value="GAF"/>
</dbReference>
<evidence type="ECO:0000256" key="1">
    <source>
        <dbReference type="ARBA" id="ARBA00000085"/>
    </source>
</evidence>
<evidence type="ECO:0000256" key="16">
    <source>
        <dbReference type="SAM" id="MobiDB-lite"/>
    </source>
</evidence>
<dbReference type="SMART" id="SM00086">
    <property type="entry name" value="PAC"/>
    <property type="match status" value="1"/>
</dbReference>
<feature type="domain" description="Histidine kinase" evidence="18">
    <location>
        <begin position="645"/>
        <end position="882"/>
    </location>
</feature>
<dbReference type="InterPro" id="IPR029016">
    <property type="entry name" value="GAF-like_dom_sf"/>
</dbReference>
<keyword evidence="22" id="KW-1185">Reference proteome</keyword>
<dbReference type="PANTHER" id="PTHR42878:SF7">
    <property type="entry name" value="SENSOR HISTIDINE KINASE GLRK"/>
    <property type="match status" value="1"/>
</dbReference>
<accession>G6FME7</accession>